<protein>
    <submittedName>
        <fullName evidence="1">Uncharacterized protein</fullName>
    </submittedName>
</protein>
<keyword evidence="2" id="KW-1185">Reference proteome</keyword>
<accession>A0A9N8Q0P7</accession>
<dbReference type="OrthoDB" id="6914293at2759"/>
<reference evidence="1" key="1">
    <citation type="submission" date="2021-12" db="EMBL/GenBank/DDBJ databases">
        <authorList>
            <person name="King R."/>
        </authorList>
    </citation>
    <scope>NUCLEOTIDE SEQUENCE</scope>
</reference>
<evidence type="ECO:0000313" key="2">
    <source>
        <dbReference type="Proteomes" id="UP001154114"/>
    </source>
</evidence>
<proteinExistence type="predicted"/>
<evidence type="ECO:0000313" key="1">
    <source>
        <dbReference type="EMBL" id="CAD0201077.1"/>
    </source>
</evidence>
<gene>
    <name evidence="1" type="ORF">CINC_LOCUS2755</name>
</gene>
<name>A0A9N8Q0P7_CHRIL</name>
<dbReference type="Proteomes" id="UP001154114">
    <property type="component" value="Chromosome 13"/>
</dbReference>
<dbReference type="EMBL" id="LR824016">
    <property type="protein sequence ID" value="CAD0201077.1"/>
    <property type="molecule type" value="Genomic_DNA"/>
</dbReference>
<dbReference type="AlphaFoldDB" id="A0A9N8Q0P7"/>
<organism evidence="1 2">
    <name type="scientific">Chrysodeixis includens</name>
    <name type="common">Soybean looper</name>
    <name type="synonym">Pseudoplusia includens</name>
    <dbReference type="NCBI Taxonomy" id="689277"/>
    <lineage>
        <taxon>Eukaryota</taxon>
        <taxon>Metazoa</taxon>
        <taxon>Ecdysozoa</taxon>
        <taxon>Arthropoda</taxon>
        <taxon>Hexapoda</taxon>
        <taxon>Insecta</taxon>
        <taxon>Pterygota</taxon>
        <taxon>Neoptera</taxon>
        <taxon>Endopterygota</taxon>
        <taxon>Lepidoptera</taxon>
        <taxon>Glossata</taxon>
        <taxon>Ditrysia</taxon>
        <taxon>Noctuoidea</taxon>
        <taxon>Noctuidae</taxon>
        <taxon>Plusiinae</taxon>
        <taxon>Chrysodeixis</taxon>
    </lineage>
</organism>
<sequence>MLVILLPLLQAVRCLDLEVVGDVAIDVQMTTAKDGHKVMFRQAWLEGQQDKRELVKMMQARQNVTVAPEVECVYQYPEQGQVDALLSNMMNQLTKVFVHAHEIITGLDEARRGALPPRSEDSRFQIVDKKQKKFFEIIYANMTDEYKDFYNSTVVRVDRSGRDACEHQDEVKQIWRDLLEHSLQTLRKATHDCVSSYLREQRVRPRAHVRHRLAQYLLRELGKARASQLHMLCDTYQLCYNELL</sequence>